<gene>
    <name evidence="1" type="ORF">HK097_002484</name>
</gene>
<dbReference type="AlphaFoldDB" id="A0AAD5X440"/>
<comment type="caution">
    <text evidence="1">The sequence shown here is derived from an EMBL/GenBank/DDBJ whole genome shotgun (WGS) entry which is preliminary data.</text>
</comment>
<evidence type="ECO:0000313" key="2">
    <source>
        <dbReference type="Proteomes" id="UP001212841"/>
    </source>
</evidence>
<reference evidence="1" key="1">
    <citation type="submission" date="2020-05" db="EMBL/GenBank/DDBJ databases">
        <title>Phylogenomic resolution of chytrid fungi.</title>
        <authorList>
            <person name="Stajich J.E."/>
            <person name="Amses K."/>
            <person name="Simmons R."/>
            <person name="Seto K."/>
            <person name="Myers J."/>
            <person name="Bonds A."/>
            <person name="Quandt C.A."/>
            <person name="Barry K."/>
            <person name="Liu P."/>
            <person name="Grigoriev I."/>
            <person name="Longcore J.E."/>
            <person name="James T.Y."/>
        </authorList>
    </citation>
    <scope>NUCLEOTIDE SEQUENCE</scope>
    <source>
        <strain evidence="1">JEL0318</strain>
    </source>
</reference>
<accession>A0AAD5X440</accession>
<organism evidence="1 2">
    <name type="scientific">Rhizophlyctis rosea</name>
    <dbReference type="NCBI Taxonomy" id="64517"/>
    <lineage>
        <taxon>Eukaryota</taxon>
        <taxon>Fungi</taxon>
        <taxon>Fungi incertae sedis</taxon>
        <taxon>Chytridiomycota</taxon>
        <taxon>Chytridiomycota incertae sedis</taxon>
        <taxon>Chytridiomycetes</taxon>
        <taxon>Rhizophlyctidales</taxon>
        <taxon>Rhizophlyctidaceae</taxon>
        <taxon>Rhizophlyctis</taxon>
    </lineage>
</organism>
<dbReference type="Proteomes" id="UP001212841">
    <property type="component" value="Unassembled WGS sequence"/>
</dbReference>
<protein>
    <submittedName>
        <fullName evidence="1">Uncharacterized protein</fullName>
    </submittedName>
</protein>
<proteinExistence type="predicted"/>
<name>A0AAD5X440_9FUNG</name>
<keyword evidence="2" id="KW-1185">Reference proteome</keyword>
<sequence length="198" mass="22510">MPVQPPWSLRKVNEVSTEHYQPIFRTVTPLPEDIHPLTIPIRQRAATAGTRYNVRSIDGRRRALLYPAKLKRLERAEILEVEKEEEMLHEFTGLNPSQRKILLHIVNRPSTAPAYLSSQPSSRRSSESLLSDFETLPIERVESYDSSMSFPVEEEEVVGAGVRKGMILTEDEDVRRGEGVEGRGSCLDNMRLLDEGND</sequence>
<evidence type="ECO:0000313" key="1">
    <source>
        <dbReference type="EMBL" id="KAJ3054162.1"/>
    </source>
</evidence>
<dbReference type="EMBL" id="JADGJD010000154">
    <property type="protein sequence ID" value="KAJ3054162.1"/>
    <property type="molecule type" value="Genomic_DNA"/>
</dbReference>